<proteinExistence type="predicted"/>
<name>A0A6N3QZX5_SHIFL</name>
<organism evidence="1 2">
    <name type="scientific">Shigella flexneri CCH060</name>
    <dbReference type="NCBI Taxonomy" id="754091"/>
    <lineage>
        <taxon>Bacteria</taxon>
        <taxon>Pseudomonadati</taxon>
        <taxon>Pseudomonadota</taxon>
        <taxon>Gammaproteobacteria</taxon>
        <taxon>Enterobacterales</taxon>
        <taxon>Enterobacteriaceae</taxon>
        <taxon>Shigella</taxon>
    </lineage>
</organism>
<evidence type="ECO:0000313" key="2">
    <source>
        <dbReference type="Proteomes" id="UP000005406"/>
    </source>
</evidence>
<accession>A0A6N3QZX5</accession>
<protein>
    <submittedName>
        <fullName evidence="1">Uncharacterized protein</fullName>
    </submittedName>
</protein>
<sequence length="39" mass="4470">MPAWSNQPIQNSKADNLLITRSNACDLCTLSVNWFDVRF</sequence>
<dbReference type="EMBL" id="AKMW01000056">
    <property type="protein sequence ID" value="EIQ09894.1"/>
    <property type="molecule type" value="Genomic_DNA"/>
</dbReference>
<dbReference type="Proteomes" id="UP000005406">
    <property type="component" value="Unassembled WGS sequence"/>
</dbReference>
<dbReference type="AlphaFoldDB" id="A0A6N3QZX5"/>
<evidence type="ECO:0000313" key="1">
    <source>
        <dbReference type="EMBL" id="EIQ09894.1"/>
    </source>
</evidence>
<reference evidence="1 2" key="1">
    <citation type="submission" date="2012-03" db="EMBL/GenBank/DDBJ databases">
        <authorList>
            <person name="Rasko D."/>
            <person name="Redman J."/>
            <person name="Daugherty S.C."/>
            <person name="Tallon L."/>
            <person name="Sadzewicz L."/>
            <person name="Jones K."/>
            <person name="Santana-Cruz I."/>
            <person name="Liu X."/>
        </authorList>
    </citation>
    <scope>NUCLEOTIDE SEQUENCE [LARGE SCALE GENOMIC DNA]</scope>
    <source>
        <strain evidence="1 2">CCH060</strain>
    </source>
</reference>
<comment type="caution">
    <text evidence="1">The sequence shown here is derived from an EMBL/GenBank/DDBJ whole genome shotgun (WGS) entry which is preliminary data.</text>
</comment>
<gene>
    <name evidence="1" type="ORF">SFCCH060_2493</name>
</gene>